<comment type="caution">
    <text evidence="3">The sequence shown here is derived from an EMBL/GenBank/DDBJ whole genome shotgun (WGS) entry which is preliminary data.</text>
</comment>
<keyword evidence="4" id="KW-1185">Reference proteome</keyword>
<evidence type="ECO:0000313" key="3">
    <source>
        <dbReference type="EMBL" id="KAJ0981331.1"/>
    </source>
</evidence>
<reference evidence="3" key="2">
    <citation type="journal article" date="2022" name="Hortic Res">
        <title>The genome of Dioscorea zingiberensis sheds light on the biosynthesis, origin and evolution of the medicinally important diosgenin saponins.</title>
        <authorList>
            <person name="Li Y."/>
            <person name="Tan C."/>
            <person name="Li Z."/>
            <person name="Guo J."/>
            <person name="Li S."/>
            <person name="Chen X."/>
            <person name="Wang C."/>
            <person name="Dai X."/>
            <person name="Yang H."/>
            <person name="Song W."/>
            <person name="Hou L."/>
            <person name="Xu J."/>
            <person name="Tong Z."/>
            <person name="Xu A."/>
            <person name="Yuan X."/>
            <person name="Wang W."/>
            <person name="Yang Q."/>
            <person name="Chen L."/>
            <person name="Sun Z."/>
            <person name="Wang K."/>
            <person name="Pan B."/>
            <person name="Chen J."/>
            <person name="Bao Y."/>
            <person name="Liu F."/>
            <person name="Qi X."/>
            <person name="Gang D.R."/>
            <person name="Wen J."/>
            <person name="Li J."/>
        </authorList>
    </citation>
    <scope>NUCLEOTIDE SEQUENCE</scope>
    <source>
        <strain evidence="3">Dzin_1.0</strain>
    </source>
</reference>
<accession>A0A9D5HM25</accession>
<name>A0A9D5HM25_9LILI</name>
<keyword evidence="2" id="KW-1133">Transmembrane helix</keyword>
<dbReference type="Proteomes" id="UP001085076">
    <property type="component" value="Miscellaneous, Linkage group lg02"/>
</dbReference>
<dbReference type="EMBL" id="JAGGNH010000002">
    <property type="protein sequence ID" value="KAJ0981331.1"/>
    <property type="molecule type" value="Genomic_DNA"/>
</dbReference>
<feature type="transmembrane region" description="Helical" evidence="2">
    <location>
        <begin position="6"/>
        <end position="28"/>
    </location>
</feature>
<evidence type="ECO:0000256" key="1">
    <source>
        <dbReference type="SAM" id="MobiDB-lite"/>
    </source>
</evidence>
<organism evidence="3 4">
    <name type="scientific">Dioscorea zingiberensis</name>
    <dbReference type="NCBI Taxonomy" id="325984"/>
    <lineage>
        <taxon>Eukaryota</taxon>
        <taxon>Viridiplantae</taxon>
        <taxon>Streptophyta</taxon>
        <taxon>Embryophyta</taxon>
        <taxon>Tracheophyta</taxon>
        <taxon>Spermatophyta</taxon>
        <taxon>Magnoliopsida</taxon>
        <taxon>Liliopsida</taxon>
        <taxon>Dioscoreales</taxon>
        <taxon>Dioscoreaceae</taxon>
        <taxon>Dioscorea</taxon>
    </lineage>
</organism>
<evidence type="ECO:0000313" key="4">
    <source>
        <dbReference type="Proteomes" id="UP001085076"/>
    </source>
</evidence>
<reference evidence="3" key="1">
    <citation type="submission" date="2021-03" db="EMBL/GenBank/DDBJ databases">
        <authorList>
            <person name="Li Z."/>
            <person name="Yang C."/>
        </authorList>
    </citation>
    <scope>NUCLEOTIDE SEQUENCE</scope>
    <source>
        <strain evidence="3">Dzin_1.0</strain>
        <tissue evidence="3">Leaf</tissue>
    </source>
</reference>
<dbReference type="AlphaFoldDB" id="A0A9D5HM25"/>
<sequence>MVLVQVERSFFVIVIALLVTAMVVLVLVKRRISSSSKYVDGKFHYSDDQLSQNRSFTPLVSHDLKGNDVSFHGYRSKGSVIRPPSIMPKEAGIASISSSLSPSELMRVARKSFLRFPQFTCRLPRTDKSVDNPPDGPMRNLDKLVGSLIPIAHISPTVTRSRKKRKSVGESNNRDGKPDDDWLDSFTDGEREIPALESGRQASSVLITEVGEEDDVMIIDSSRLISPAPGVEISKPALVGTFRGGGIVLAGVGGMPSQDRILDTSGNAPKATTGQGGADCPNLESELDTLSKQLLVECLSSLNLTV</sequence>
<keyword evidence="2" id="KW-0812">Transmembrane</keyword>
<evidence type="ECO:0000256" key="2">
    <source>
        <dbReference type="SAM" id="Phobius"/>
    </source>
</evidence>
<keyword evidence="2" id="KW-0472">Membrane</keyword>
<gene>
    <name evidence="3" type="ORF">J5N97_009586</name>
</gene>
<protein>
    <submittedName>
        <fullName evidence="3">Uncharacterized protein</fullName>
    </submittedName>
</protein>
<proteinExistence type="predicted"/>
<feature type="region of interest" description="Disordered" evidence="1">
    <location>
        <begin position="156"/>
        <end position="186"/>
    </location>
</feature>